<organism evidence="2 3">
    <name type="scientific">Dentiscutata erythropus</name>
    <dbReference type="NCBI Taxonomy" id="1348616"/>
    <lineage>
        <taxon>Eukaryota</taxon>
        <taxon>Fungi</taxon>
        <taxon>Fungi incertae sedis</taxon>
        <taxon>Mucoromycota</taxon>
        <taxon>Glomeromycotina</taxon>
        <taxon>Glomeromycetes</taxon>
        <taxon>Diversisporales</taxon>
        <taxon>Gigasporaceae</taxon>
        <taxon>Dentiscutata</taxon>
    </lineage>
</organism>
<dbReference type="InterPro" id="IPR001810">
    <property type="entry name" value="F-box_dom"/>
</dbReference>
<dbReference type="Proteomes" id="UP000789405">
    <property type="component" value="Unassembled WGS sequence"/>
</dbReference>
<dbReference type="InterPro" id="IPR036047">
    <property type="entry name" value="F-box-like_dom_sf"/>
</dbReference>
<evidence type="ECO:0000259" key="1">
    <source>
        <dbReference type="PROSITE" id="PS50181"/>
    </source>
</evidence>
<dbReference type="EMBL" id="CAJVPY010007168">
    <property type="protein sequence ID" value="CAG8676172.1"/>
    <property type="molecule type" value="Genomic_DNA"/>
</dbReference>
<evidence type="ECO:0000313" key="3">
    <source>
        <dbReference type="Proteomes" id="UP000789405"/>
    </source>
</evidence>
<feature type="non-terminal residue" evidence="2">
    <location>
        <position position="1"/>
    </location>
</feature>
<protein>
    <submittedName>
        <fullName evidence="2">7751_t:CDS:1</fullName>
    </submittedName>
</protein>
<dbReference type="PROSITE" id="PS50181">
    <property type="entry name" value="FBOX"/>
    <property type="match status" value="1"/>
</dbReference>
<keyword evidence="3" id="KW-1185">Reference proteome</keyword>
<gene>
    <name evidence="2" type="ORF">DERYTH_LOCUS11525</name>
</gene>
<dbReference type="OrthoDB" id="2441914at2759"/>
<comment type="caution">
    <text evidence="2">The sequence shown here is derived from an EMBL/GenBank/DDBJ whole genome shotgun (WGS) entry which is preliminary data.</text>
</comment>
<accession>A0A9N9EJ67</accession>
<dbReference type="SUPFAM" id="SSF81383">
    <property type="entry name" value="F-box domain"/>
    <property type="match status" value="1"/>
</dbReference>
<reference evidence="2" key="1">
    <citation type="submission" date="2021-06" db="EMBL/GenBank/DDBJ databases">
        <authorList>
            <person name="Kallberg Y."/>
            <person name="Tangrot J."/>
            <person name="Rosling A."/>
        </authorList>
    </citation>
    <scope>NUCLEOTIDE SEQUENCE</scope>
    <source>
        <strain evidence="2">MA453B</strain>
    </source>
</reference>
<proteinExistence type="predicted"/>
<sequence length="241" mass="27642">QLPLELILAVFTFIPARDLCRYLSLSKALRYEIRKIIVERIQREFRSGSNYLLATIEPIDTHSSGPTHIFDLMLWDVDLLSLDTRFKTNENSSSSIKHAKIIGRKLQGTDRWETILHNSHISIGSTWLSIFDSDSSQTIKNVSLHVFSPFDLKHETTYVSKGRLTFEINLEPKANMCWNSNIDDHSKIVVSNMIREFDDFQSLIVMSLVEEVIVNAGVLLTAIEEKWQDDVESVVIEDSED</sequence>
<evidence type="ECO:0000313" key="2">
    <source>
        <dbReference type="EMBL" id="CAG8676172.1"/>
    </source>
</evidence>
<dbReference type="AlphaFoldDB" id="A0A9N9EJ67"/>
<feature type="domain" description="F-box" evidence="1">
    <location>
        <begin position="1"/>
        <end position="48"/>
    </location>
</feature>
<name>A0A9N9EJ67_9GLOM</name>